<keyword evidence="2 6" id="KW-0812">Transmembrane</keyword>
<dbReference type="GO" id="GO:0008360">
    <property type="term" value="P:regulation of cell shape"/>
    <property type="evidence" value="ECO:0007669"/>
    <property type="project" value="UniProtKB-KW"/>
</dbReference>
<evidence type="ECO:0000256" key="3">
    <source>
        <dbReference type="ARBA" id="ARBA00022960"/>
    </source>
</evidence>
<dbReference type="Pfam" id="PF01098">
    <property type="entry name" value="FTSW_RODA_SPOVE"/>
    <property type="match status" value="1"/>
</dbReference>
<feature type="transmembrane region" description="Helical" evidence="6">
    <location>
        <begin position="39"/>
        <end position="59"/>
    </location>
</feature>
<gene>
    <name evidence="7" type="ORF">COT52_03080</name>
</gene>
<feature type="transmembrane region" description="Helical" evidence="6">
    <location>
        <begin position="330"/>
        <end position="353"/>
    </location>
</feature>
<evidence type="ECO:0000256" key="4">
    <source>
        <dbReference type="ARBA" id="ARBA00022989"/>
    </source>
</evidence>
<feature type="transmembrane region" description="Helical" evidence="6">
    <location>
        <begin position="65"/>
        <end position="84"/>
    </location>
</feature>
<protein>
    <submittedName>
        <fullName evidence="7">Rod shape-determining protein RodA</fullName>
    </submittedName>
</protein>
<keyword evidence="4 6" id="KW-1133">Transmembrane helix</keyword>
<dbReference type="GO" id="GO:0032153">
    <property type="term" value="C:cell division site"/>
    <property type="evidence" value="ECO:0007669"/>
    <property type="project" value="TreeGrafter"/>
</dbReference>
<dbReference type="EMBL" id="PEYW01000045">
    <property type="protein sequence ID" value="PIS20581.1"/>
    <property type="molecule type" value="Genomic_DNA"/>
</dbReference>
<dbReference type="GO" id="GO:0015648">
    <property type="term" value="F:lipid-linked peptidoglycan transporter activity"/>
    <property type="evidence" value="ECO:0007669"/>
    <property type="project" value="TreeGrafter"/>
</dbReference>
<name>A0A2H0X6V6_UNCKA</name>
<dbReference type="InterPro" id="IPR018365">
    <property type="entry name" value="Cell_cycle_FtsW-rel_CS"/>
</dbReference>
<reference evidence="8" key="1">
    <citation type="submission" date="2017-09" db="EMBL/GenBank/DDBJ databases">
        <title>Depth-based differentiation of microbial function through sediment-hosted aquifers and enrichment of novel symbionts in the deep terrestrial subsurface.</title>
        <authorList>
            <person name="Probst A.J."/>
            <person name="Ladd B."/>
            <person name="Jarett J.K."/>
            <person name="Geller-Mcgrath D.E."/>
            <person name="Sieber C.M.K."/>
            <person name="Emerson J.B."/>
            <person name="Anantharaman K."/>
            <person name="Thomas B.C."/>
            <person name="Malmstrom R."/>
            <person name="Stieglmeier M."/>
            <person name="Klingl A."/>
            <person name="Woyke T."/>
            <person name="Ryan C.M."/>
            <person name="Banfield J.F."/>
        </authorList>
    </citation>
    <scope>NUCLEOTIDE SEQUENCE [LARGE SCALE GENOMIC DNA]</scope>
</reference>
<dbReference type="PANTHER" id="PTHR30474:SF1">
    <property type="entry name" value="PEPTIDOGLYCAN GLYCOSYLTRANSFERASE MRDB"/>
    <property type="match status" value="1"/>
</dbReference>
<comment type="caution">
    <text evidence="7">The sequence shown here is derived from an EMBL/GenBank/DDBJ whole genome shotgun (WGS) entry which is preliminary data.</text>
</comment>
<dbReference type="GO" id="GO:0051301">
    <property type="term" value="P:cell division"/>
    <property type="evidence" value="ECO:0007669"/>
    <property type="project" value="InterPro"/>
</dbReference>
<dbReference type="GO" id="GO:0005886">
    <property type="term" value="C:plasma membrane"/>
    <property type="evidence" value="ECO:0007669"/>
    <property type="project" value="TreeGrafter"/>
</dbReference>
<dbReference type="Proteomes" id="UP000231414">
    <property type="component" value="Unassembled WGS sequence"/>
</dbReference>
<feature type="transmembrane region" description="Helical" evidence="6">
    <location>
        <begin position="12"/>
        <end position="32"/>
    </location>
</feature>
<feature type="transmembrane region" description="Helical" evidence="6">
    <location>
        <begin position="296"/>
        <end position="318"/>
    </location>
</feature>
<proteinExistence type="predicted"/>
<accession>A0A2H0X6V6</accession>
<evidence type="ECO:0000256" key="2">
    <source>
        <dbReference type="ARBA" id="ARBA00022692"/>
    </source>
</evidence>
<evidence type="ECO:0000256" key="1">
    <source>
        <dbReference type="ARBA" id="ARBA00004141"/>
    </source>
</evidence>
<comment type="subcellular location">
    <subcellularLocation>
        <location evidence="1">Membrane</location>
        <topology evidence="1">Multi-pass membrane protein</topology>
    </subcellularLocation>
</comment>
<keyword evidence="5 6" id="KW-0472">Membrane</keyword>
<evidence type="ECO:0000313" key="8">
    <source>
        <dbReference type="Proteomes" id="UP000231414"/>
    </source>
</evidence>
<organism evidence="7 8">
    <name type="scientific">candidate division WWE3 bacterium CG08_land_8_20_14_0_20_43_13</name>
    <dbReference type="NCBI Taxonomy" id="1975087"/>
    <lineage>
        <taxon>Bacteria</taxon>
        <taxon>Katanobacteria</taxon>
    </lineage>
</organism>
<feature type="transmembrane region" description="Helical" evidence="6">
    <location>
        <begin position="264"/>
        <end position="284"/>
    </location>
</feature>
<dbReference type="InterPro" id="IPR001182">
    <property type="entry name" value="FtsW/RodA"/>
</dbReference>
<dbReference type="PANTHER" id="PTHR30474">
    <property type="entry name" value="CELL CYCLE PROTEIN"/>
    <property type="match status" value="1"/>
</dbReference>
<feature type="transmembrane region" description="Helical" evidence="6">
    <location>
        <begin position="132"/>
        <end position="163"/>
    </location>
</feature>
<feature type="transmembrane region" description="Helical" evidence="6">
    <location>
        <begin position="175"/>
        <end position="194"/>
    </location>
</feature>
<evidence type="ECO:0000256" key="6">
    <source>
        <dbReference type="SAM" id="Phobius"/>
    </source>
</evidence>
<evidence type="ECO:0000256" key="5">
    <source>
        <dbReference type="ARBA" id="ARBA00023136"/>
    </source>
</evidence>
<dbReference type="PROSITE" id="PS00428">
    <property type="entry name" value="FTSW_RODA_SPOVE"/>
    <property type="match status" value="1"/>
</dbReference>
<keyword evidence="3" id="KW-0133">Cell shape</keyword>
<sequence>MFNFWQRLEWRLFLPPVVIGILSAATVFSVAPSLFGRQLLYLLLGVVLYWAAAFFNLGFLKKYGWWFYVLTVLSLGAVLLFGTLVRGSRRWFDLFDFRLQPSEIAKLILAFFYACFWSHLSVKWKLPNWAKFFISLLFLIPCLVLVFLEPDLGTSIILIASWLPSFFSSGVSKKFLFLFVTVCLGLSISLYQFLLKDYQRQRLVSFIYQQQDPLGVGYQMRQSIIAVGSGGWLGKGYGFGTQSHLLFLPDHHTDFIFASFAEEWGLLGSFFLLGIFVLLFYSLAGVAARSDDPFSAYLCASVFCLLLLQSIINIGMNLGLVPVVGLPLPLFSYGGSSLISSFIMLGLAQGVALSSKV</sequence>
<feature type="transmembrane region" description="Helical" evidence="6">
    <location>
        <begin position="104"/>
        <end position="120"/>
    </location>
</feature>
<evidence type="ECO:0000313" key="7">
    <source>
        <dbReference type="EMBL" id="PIS20581.1"/>
    </source>
</evidence>
<dbReference type="AlphaFoldDB" id="A0A2H0X6V6"/>